<keyword evidence="2" id="KW-1185">Reference proteome</keyword>
<accession>A0A075AJB0</accession>
<proteinExistence type="predicted"/>
<name>A0A075AJB0_OPIVI</name>
<dbReference type="GeneID" id="20315156"/>
<dbReference type="EMBL" id="KL596628">
    <property type="protein sequence ID" value="KER33069.1"/>
    <property type="molecule type" value="Genomic_DNA"/>
</dbReference>
<evidence type="ECO:0000313" key="1">
    <source>
        <dbReference type="EMBL" id="KER33069.1"/>
    </source>
</evidence>
<reference evidence="1 2" key="1">
    <citation type="submission" date="2013-11" db="EMBL/GenBank/DDBJ databases">
        <title>Opisthorchis viverrini - life in the bile duct.</title>
        <authorList>
            <person name="Young N.D."/>
            <person name="Nagarajan N."/>
            <person name="Lin S.J."/>
            <person name="Korhonen P.K."/>
            <person name="Jex A.R."/>
            <person name="Hall R.S."/>
            <person name="Safavi-Hemami H."/>
            <person name="Kaewkong W."/>
            <person name="Bertrand D."/>
            <person name="Gao S."/>
            <person name="Seet Q."/>
            <person name="Wongkham S."/>
            <person name="Teh B.T."/>
            <person name="Wongkham C."/>
            <person name="Intapan P.M."/>
            <person name="Maleewong W."/>
            <person name="Yang X."/>
            <person name="Hu M."/>
            <person name="Wang Z."/>
            <person name="Hofmann A."/>
            <person name="Sternberg P.W."/>
            <person name="Tan P."/>
            <person name="Wang J."/>
            <person name="Gasser R.B."/>
        </authorList>
    </citation>
    <scope>NUCLEOTIDE SEQUENCE [LARGE SCALE GENOMIC DNA]</scope>
</reference>
<dbReference type="AlphaFoldDB" id="A0A075AJB0"/>
<gene>
    <name evidence="1" type="ORF">T265_00968</name>
</gene>
<protein>
    <submittedName>
        <fullName evidence="1">Uncharacterized protein</fullName>
    </submittedName>
</protein>
<evidence type="ECO:0000313" key="2">
    <source>
        <dbReference type="Proteomes" id="UP000054324"/>
    </source>
</evidence>
<dbReference type="KEGG" id="ovi:T265_00968"/>
<dbReference type="Proteomes" id="UP000054324">
    <property type="component" value="Unassembled WGS sequence"/>
</dbReference>
<organism evidence="1 2">
    <name type="scientific">Opisthorchis viverrini</name>
    <name type="common">Southeast Asian liver fluke</name>
    <dbReference type="NCBI Taxonomy" id="6198"/>
    <lineage>
        <taxon>Eukaryota</taxon>
        <taxon>Metazoa</taxon>
        <taxon>Spiralia</taxon>
        <taxon>Lophotrochozoa</taxon>
        <taxon>Platyhelminthes</taxon>
        <taxon>Trematoda</taxon>
        <taxon>Digenea</taxon>
        <taxon>Opisthorchiida</taxon>
        <taxon>Opisthorchiata</taxon>
        <taxon>Opisthorchiidae</taxon>
        <taxon>Opisthorchis</taxon>
    </lineage>
</organism>
<sequence>MKIFYRLFVIGHGLFIGIPPVWLTKYVGNSIRKVSTEQLQTIGHGSKPLICILFKKRNIHLLLERVFLNFPGYLYTVTKLQANAMEQLHKFPNTGDLIINAKNNIHVKTSI</sequence>
<dbReference type="RefSeq" id="XP_009163147.1">
    <property type="nucleotide sequence ID" value="XM_009164883.1"/>
</dbReference>
<dbReference type="CTD" id="20315156"/>